<dbReference type="OrthoDB" id="8062037at2759"/>
<accession>A0A8H7CYP7</accession>
<evidence type="ECO:0000313" key="11">
    <source>
        <dbReference type="EMBL" id="KAF7355494.1"/>
    </source>
</evidence>
<organism evidence="11 12">
    <name type="scientific">Mycena sanguinolenta</name>
    <dbReference type="NCBI Taxonomy" id="230812"/>
    <lineage>
        <taxon>Eukaryota</taxon>
        <taxon>Fungi</taxon>
        <taxon>Dikarya</taxon>
        <taxon>Basidiomycota</taxon>
        <taxon>Agaricomycotina</taxon>
        <taxon>Agaricomycetes</taxon>
        <taxon>Agaricomycetidae</taxon>
        <taxon>Agaricales</taxon>
        <taxon>Marasmiineae</taxon>
        <taxon>Mycenaceae</taxon>
        <taxon>Mycena</taxon>
    </lineage>
</organism>
<keyword evidence="12" id="KW-1185">Reference proteome</keyword>
<evidence type="ECO:0000256" key="1">
    <source>
        <dbReference type="ARBA" id="ARBA00000900"/>
    </source>
</evidence>
<dbReference type="PANTHER" id="PTHR22937">
    <property type="entry name" value="E3 UBIQUITIN-PROTEIN LIGASE RNF165"/>
    <property type="match status" value="1"/>
</dbReference>
<feature type="compositionally biased region" description="Low complexity" evidence="9">
    <location>
        <begin position="62"/>
        <end position="77"/>
    </location>
</feature>
<evidence type="ECO:0000313" key="12">
    <source>
        <dbReference type="Proteomes" id="UP000623467"/>
    </source>
</evidence>
<evidence type="ECO:0000256" key="6">
    <source>
        <dbReference type="ARBA" id="ARBA00022786"/>
    </source>
</evidence>
<feature type="compositionally biased region" description="Polar residues" evidence="9">
    <location>
        <begin position="177"/>
        <end position="187"/>
    </location>
</feature>
<reference evidence="11" key="1">
    <citation type="submission" date="2020-05" db="EMBL/GenBank/DDBJ databases">
        <title>Mycena genomes resolve the evolution of fungal bioluminescence.</title>
        <authorList>
            <person name="Tsai I.J."/>
        </authorList>
    </citation>
    <scope>NUCLEOTIDE SEQUENCE</scope>
    <source>
        <strain evidence="11">160909Yilan</strain>
    </source>
</reference>
<keyword evidence="6" id="KW-0833">Ubl conjugation pathway</keyword>
<evidence type="ECO:0000256" key="9">
    <source>
        <dbReference type="SAM" id="MobiDB-lite"/>
    </source>
</evidence>
<feature type="compositionally biased region" description="Basic and acidic residues" evidence="9">
    <location>
        <begin position="488"/>
        <end position="500"/>
    </location>
</feature>
<gene>
    <name evidence="11" type="ORF">MSAN_01466300</name>
</gene>
<feature type="compositionally biased region" description="Low complexity" evidence="9">
    <location>
        <begin position="374"/>
        <end position="387"/>
    </location>
</feature>
<dbReference type="CDD" id="cd16461">
    <property type="entry name" value="RING-H2_EL5-like"/>
    <property type="match status" value="1"/>
</dbReference>
<evidence type="ECO:0000256" key="7">
    <source>
        <dbReference type="ARBA" id="ARBA00022833"/>
    </source>
</evidence>
<feature type="compositionally biased region" description="Low complexity" evidence="9">
    <location>
        <begin position="232"/>
        <end position="244"/>
    </location>
</feature>
<evidence type="ECO:0000256" key="2">
    <source>
        <dbReference type="ARBA" id="ARBA00012483"/>
    </source>
</evidence>
<sequence length="706" mass="77681">MDSDDDDGAYLPRPAALRPPPPPHAARAFRLFRNQRQNEAGRNPPPSLSLRIPGGAVRPRPSFEQESSEEPAASSSSGLNSRRPFAMQTRRPIVRLRQPVGGGEISTQTPASATASVDRRHVSWEAPSPSRDTSTYQYLSALSHGFDSPPISDLVPHRNEGGEAQAFRSPLPPWGENSESPFSSLFTRTAAPPSLTRNVSGTARGPEESAIPSLPPPDLGGEFDRGDDLLRSANGGAAATSASSEVPASRTTRAPSPPPHSLYTGPFRLTMQRREEALRREAEASRRPDPPSIPPLYFGEDFDHGSTSSQPRERSESRDTRRPLSYQGLSSSRTDSYPNSRFAEAERRLFSYRGPEPSSRTQGPDGGDPRRFFPSRPLPTTSSTPLTDRFRDTEERPSERRYSATDMHNVLARQARLTGSRLAPDLPPSAYSPSGDETDGPFFGHHAFSTSRAQLISRYREQAEADARASASSSSTSTSPWATLPPRRPREDSVRADTENRRRRATGSRPMMMSDAEPPQFRHRALRDPSFRMMFGLHGASARLRHRALGDYMRDEDFDSSYENLLSLSSIIGDVKPKSTPDHILTALETASYKDWATTESDHRCPICLDDYQPSDPVMKLGDCRHWLHKECLEQWLKGASTCPVCRKDVKGKGKRAQHRRPPGSDPHRRRDTDGPEGPGGSGPSGGGSGEEEEQEGIQAFPPLTG</sequence>
<feature type="compositionally biased region" description="Basic and acidic residues" evidence="9">
    <location>
        <begin position="311"/>
        <end position="322"/>
    </location>
</feature>
<feature type="compositionally biased region" description="Basic residues" evidence="9">
    <location>
        <begin position="653"/>
        <end position="662"/>
    </location>
</feature>
<dbReference type="Proteomes" id="UP000623467">
    <property type="component" value="Unassembled WGS sequence"/>
</dbReference>
<protein>
    <recommendedName>
        <fullName evidence="2">RING-type E3 ubiquitin transferase</fullName>
        <ecNumber evidence="2">2.3.2.27</ecNumber>
    </recommendedName>
</protein>
<evidence type="ECO:0000256" key="3">
    <source>
        <dbReference type="ARBA" id="ARBA00022679"/>
    </source>
</evidence>
<dbReference type="InterPro" id="IPR001841">
    <property type="entry name" value="Znf_RING"/>
</dbReference>
<dbReference type="Gene3D" id="3.30.40.10">
    <property type="entry name" value="Zinc/RING finger domain, C3HC4 (zinc finger)"/>
    <property type="match status" value="1"/>
</dbReference>
<feature type="compositionally biased region" description="Basic and acidic residues" evidence="9">
    <location>
        <begin position="272"/>
        <end position="289"/>
    </location>
</feature>
<evidence type="ECO:0000256" key="8">
    <source>
        <dbReference type="PROSITE-ProRule" id="PRU00175"/>
    </source>
</evidence>
<evidence type="ECO:0000259" key="10">
    <source>
        <dbReference type="PROSITE" id="PS50089"/>
    </source>
</evidence>
<feature type="compositionally biased region" description="Basic and acidic residues" evidence="9">
    <location>
        <begin position="388"/>
        <end position="403"/>
    </location>
</feature>
<proteinExistence type="predicted"/>
<dbReference type="GO" id="GO:0061630">
    <property type="term" value="F:ubiquitin protein ligase activity"/>
    <property type="evidence" value="ECO:0007669"/>
    <property type="project" value="UniProtKB-EC"/>
</dbReference>
<dbReference type="Pfam" id="PF13639">
    <property type="entry name" value="zf-RING_2"/>
    <property type="match status" value="1"/>
</dbReference>
<dbReference type="AlphaFoldDB" id="A0A8H7CYP7"/>
<dbReference type="SUPFAM" id="SSF57850">
    <property type="entry name" value="RING/U-box"/>
    <property type="match status" value="1"/>
</dbReference>
<comment type="catalytic activity">
    <reaction evidence="1">
        <text>S-ubiquitinyl-[E2 ubiquitin-conjugating enzyme]-L-cysteine + [acceptor protein]-L-lysine = [E2 ubiquitin-conjugating enzyme]-L-cysteine + N(6)-ubiquitinyl-[acceptor protein]-L-lysine.</text>
        <dbReference type="EC" id="2.3.2.27"/>
    </reaction>
</comment>
<feature type="compositionally biased region" description="Polar residues" evidence="9">
    <location>
        <begin position="105"/>
        <end position="115"/>
    </location>
</feature>
<feature type="domain" description="RING-type" evidence="10">
    <location>
        <begin position="605"/>
        <end position="647"/>
    </location>
</feature>
<feature type="region of interest" description="Disordered" evidence="9">
    <location>
        <begin position="150"/>
        <end position="445"/>
    </location>
</feature>
<dbReference type="EMBL" id="JACAZH010000011">
    <property type="protein sequence ID" value="KAF7355494.1"/>
    <property type="molecule type" value="Genomic_DNA"/>
</dbReference>
<feature type="region of interest" description="Disordered" evidence="9">
    <location>
        <begin position="650"/>
        <end position="706"/>
    </location>
</feature>
<name>A0A8H7CYP7_9AGAR</name>
<keyword evidence="3" id="KW-0808">Transferase</keyword>
<feature type="region of interest" description="Disordered" evidence="9">
    <location>
        <begin position="460"/>
        <end position="520"/>
    </location>
</feature>
<evidence type="ECO:0000256" key="4">
    <source>
        <dbReference type="ARBA" id="ARBA00022723"/>
    </source>
</evidence>
<feature type="compositionally biased region" description="Low complexity" evidence="9">
    <location>
        <begin position="469"/>
        <end position="479"/>
    </location>
</feature>
<comment type="caution">
    <text evidence="11">The sequence shown here is derived from an EMBL/GenBank/DDBJ whole genome shotgun (WGS) entry which is preliminary data.</text>
</comment>
<dbReference type="SMART" id="SM00184">
    <property type="entry name" value="RING"/>
    <property type="match status" value="1"/>
</dbReference>
<dbReference type="PANTHER" id="PTHR22937:SF65">
    <property type="entry name" value="E3 UBIQUITIN-PROTEIN LIGASE ARK2C"/>
    <property type="match status" value="1"/>
</dbReference>
<feature type="compositionally biased region" description="Gly residues" evidence="9">
    <location>
        <begin position="677"/>
        <end position="689"/>
    </location>
</feature>
<dbReference type="GO" id="GO:0008270">
    <property type="term" value="F:zinc ion binding"/>
    <property type="evidence" value="ECO:0007669"/>
    <property type="project" value="UniProtKB-KW"/>
</dbReference>
<dbReference type="EC" id="2.3.2.27" evidence="2"/>
<keyword evidence="4" id="KW-0479">Metal-binding</keyword>
<evidence type="ECO:0000256" key="5">
    <source>
        <dbReference type="ARBA" id="ARBA00022771"/>
    </source>
</evidence>
<keyword evidence="5 8" id="KW-0863">Zinc-finger</keyword>
<dbReference type="InterPro" id="IPR013083">
    <property type="entry name" value="Znf_RING/FYVE/PHD"/>
</dbReference>
<keyword evidence="7" id="KW-0862">Zinc</keyword>
<dbReference type="PROSITE" id="PS50089">
    <property type="entry name" value="ZF_RING_2"/>
    <property type="match status" value="1"/>
</dbReference>
<feature type="region of interest" description="Disordered" evidence="9">
    <location>
        <begin position="1"/>
        <end position="133"/>
    </location>
</feature>
<feature type="compositionally biased region" description="Polar residues" evidence="9">
    <location>
        <begin position="327"/>
        <end position="339"/>
    </location>
</feature>
<dbReference type="InterPro" id="IPR045191">
    <property type="entry name" value="MBR1/2-like"/>
</dbReference>